<dbReference type="InterPro" id="IPR003018">
    <property type="entry name" value="GAF"/>
</dbReference>
<proteinExistence type="predicted"/>
<evidence type="ECO:0000256" key="3">
    <source>
        <dbReference type="ARBA" id="ARBA00022553"/>
    </source>
</evidence>
<feature type="compositionally biased region" description="Polar residues" evidence="7">
    <location>
        <begin position="443"/>
        <end position="452"/>
    </location>
</feature>
<comment type="caution">
    <text evidence="10">The sequence shown here is derived from an EMBL/GenBank/DDBJ whole genome shotgun (WGS) entry which is preliminary data.</text>
</comment>
<dbReference type="CDD" id="cd00082">
    <property type="entry name" value="HisKA"/>
    <property type="match status" value="1"/>
</dbReference>
<dbReference type="PANTHER" id="PTHR43711">
    <property type="entry name" value="TWO-COMPONENT HISTIDINE KINASE"/>
    <property type="match status" value="1"/>
</dbReference>
<feature type="domain" description="PAS" evidence="9">
    <location>
        <begin position="12"/>
        <end position="82"/>
    </location>
</feature>
<dbReference type="SMART" id="SM00065">
    <property type="entry name" value="GAF"/>
    <property type="match status" value="1"/>
</dbReference>
<dbReference type="SUPFAM" id="SSF55781">
    <property type="entry name" value="GAF domain-like"/>
    <property type="match status" value="1"/>
</dbReference>
<dbReference type="GO" id="GO:0000160">
    <property type="term" value="P:phosphorelay signal transduction system"/>
    <property type="evidence" value="ECO:0007669"/>
    <property type="project" value="UniProtKB-KW"/>
</dbReference>
<evidence type="ECO:0000259" key="8">
    <source>
        <dbReference type="PROSITE" id="PS50109"/>
    </source>
</evidence>
<keyword evidence="3" id="KW-0597">Phosphoprotein</keyword>
<keyword evidence="10" id="KW-0547">Nucleotide-binding</keyword>
<dbReference type="SUPFAM" id="SSF55874">
    <property type="entry name" value="ATPase domain of HSP90 chaperone/DNA topoisomerase II/histidine kinase"/>
    <property type="match status" value="2"/>
</dbReference>
<dbReference type="SMART" id="SM00387">
    <property type="entry name" value="HATPase_c"/>
    <property type="match status" value="1"/>
</dbReference>
<reference evidence="10 11" key="1">
    <citation type="journal article" date="2019" name="Int. J. Syst. Evol. Microbiol.">
        <title>The Global Catalogue of Microorganisms (GCM) 10K type strain sequencing project: providing services to taxonomists for standard genome sequencing and annotation.</title>
        <authorList>
            <consortium name="The Broad Institute Genomics Platform"/>
            <consortium name="The Broad Institute Genome Sequencing Center for Infectious Disease"/>
            <person name="Wu L."/>
            <person name="Ma J."/>
        </authorList>
    </citation>
    <scope>NUCLEOTIDE SEQUENCE [LARGE SCALE GENOMIC DNA]</scope>
    <source>
        <strain evidence="10 11">XZYJ18</strain>
    </source>
</reference>
<comment type="catalytic activity">
    <reaction evidence="1">
        <text>ATP + protein L-histidine = ADP + protein N-phospho-L-histidine.</text>
        <dbReference type="EC" id="2.7.13.3"/>
    </reaction>
</comment>
<dbReference type="CDD" id="cd00075">
    <property type="entry name" value="HATPase"/>
    <property type="match status" value="1"/>
</dbReference>
<dbReference type="Pfam" id="PF01590">
    <property type="entry name" value="GAF"/>
    <property type="match status" value="1"/>
</dbReference>
<dbReference type="InterPro" id="IPR029016">
    <property type="entry name" value="GAF-like_dom_sf"/>
</dbReference>
<dbReference type="PROSITE" id="PS50112">
    <property type="entry name" value="PAS"/>
    <property type="match status" value="1"/>
</dbReference>
<dbReference type="InterPro" id="IPR013656">
    <property type="entry name" value="PAS_4"/>
</dbReference>
<dbReference type="InterPro" id="IPR036097">
    <property type="entry name" value="HisK_dim/P_sf"/>
</dbReference>
<keyword evidence="4" id="KW-0808">Transferase</keyword>
<feature type="region of interest" description="Disordered" evidence="7">
    <location>
        <begin position="409"/>
        <end position="460"/>
    </location>
</feature>
<dbReference type="InterPro" id="IPR036890">
    <property type="entry name" value="HATPase_C_sf"/>
</dbReference>
<feature type="domain" description="Histidine kinase" evidence="8">
    <location>
        <begin position="300"/>
        <end position="536"/>
    </location>
</feature>
<dbReference type="Gene3D" id="1.10.287.130">
    <property type="match status" value="1"/>
</dbReference>
<dbReference type="InterPro" id="IPR003661">
    <property type="entry name" value="HisK_dim/P_dom"/>
</dbReference>
<feature type="compositionally biased region" description="Basic and acidic residues" evidence="7">
    <location>
        <begin position="416"/>
        <end position="428"/>
    </location>
</feature>
<dbReference type="SMART" id="SM00388">
    <property type="entry name" value="HisKA"/>
    <property type="match status" value="1"/>
</dbReference>
<gene>
    <name evidence="10" type="ORF">ACFO9K_13725</name>
</gene>
<dbReference type="Pfam" id="PF08448">
    <property type="entry name" value="PAS_4"/>
    <property type="match status" value="1"/>
</dbReference>
<dbReference type="Proteomes" id="UP001595945">
    <property type="component" value="Unassembled WGS sequence"/>
</dbReference>
<accession>A0ABD5Q3Q2</accession>
<dbReference type="AlphaFoldDB" id="A0ABD5Q3Q2"/>
<dbReference type="EC" id="2.7.13.3" evidence="2"/>
<dbReference type="Gene3D" id="3.30.450.20">
    <property type="entry name" value="PAS domain"/>
    <property type="match status" value="1"/>
</dbReference>
<evidence type="ECO:0000256" key="4">
    <source>
        <dbReference type="ARBA" id="ARBA00022679"/>
    </source>
</evidence>
<keyword evidence="6" id="KW-0902">Two-component regulatory system</keyword>
<dbReference type="PANTHER" id="PTHR43711:SF1">
    <property type="entry name" value="HISTIDINE KINASE 1"/>
    <property type="match status" value="1"/>
</dbReference>
<dbReference type="InterPro" id="IPR004358">
    <property type="entry name" value="Sig_transdc_His_kin-like_C"/>
</dbReference>
<dbReference type="GeneID" id="73043970"/>
<dbReference type="EMBL" id="JBHSHT010000002">
    <property type="protein sequence ID" value="MFC4825318.1"/>
    <property type="molecule type" value="Genomic_DNA"/>
</dbReference>
<dbReference type="Pfam" id="PF02518">
    <property type="entry name" value="HATPase_c"/>
    <property type="match status" value="1"/>
</dbReference>
<evidence type="ECO:0000313" key="11">
    <source>
        <dbReference type="Proteomes" id="UP001595945"/>
    </source>
</evidence>
<evidence type="ECO:0000313" key="10">
    <source>
        <dbReference type="EMBL" id="MFC4825318.1"/>
    </source>
</evidence>
<dbReference type="InterPro" id="IPR050736">
    <property type="entry name" value="Sensor_HK_Regulatory"/>
</dbReference>
<dbReference type="GO" id="GO:0005524">
    <property type="term" value="F:ATP binding"/>
    <property type="evidence" value="ECO:0007669"/>
    <property type="project" value="UniProtKB-KW"/>
</dbReference>
<protein>
    <recommendedName>
        <fullName evidence="2">histidine kinase</fullName>
        <ecNumber evidence="2">2.7.13.3</ecNumber>
    </recommendedName>
</protein>
<dbReference type="InterPro" id="IPR005467">
    <property type="entry name" value="His_kinase_dom"/>
</dbReference>
<dbReference type="SMART" id="SM00091">
    <property type="entry name" value="PAS"/>
    <property type="match status" value="1"/>
</dbReference>
<dbReference type="CDD" id="cd00130">
    <property type="entry name" value="PAS"/>
    <property type="match status" value="1"/>
</dbReference>
<dbReference type="PROSITE" id="PS50109">
    <property type="entry name" value="HIS_KIN"/>
    <property type="match status" value="1"/>
</dbReference>
<keyword evidence="10" id="KW-0067">ATP-binding</keyword>
<evidence type="ECO:0000256" key="6">
    <source>
        <dbReference type="ARBA" id="ARBA00023012"/>
    </source>
</evidence>
<dbReference type="InterPro" id="IPR003594">
    <property type="entry name" value="HATPase_dom"/>
</dbReference>
<dbReference type="RefSeq" id="WP_254268993.1">
    <property type="nucleotide sequence ID" value="NZ_CP100400.1"/>
</dbReference>
<dbReference type="Pfam" id="PF00512">
    <property type="entry name" value="HisKA"/>
    <property type="match status" value="1"/>
</dbReference>
<keyword evidence="11" id="KW-1185">Reference proteome</keyword>
<sequence>MTDDAPSHPPPDDVSATDVYERVTDAVFALDDEWRFTYLDEQAERVLQRSEDELLGSVIWEESPEAADSKFRREYERAMASQTPVTFEARYPPLDTWFEVRAYPSETGLSIYFRDVTERVRRENVLEEREQALRRAYEVIADSDRTFSEQIEALLNVVKDAVGTDYATLSRVHGDRYVFEAVATPDDADLEAGDTVPLKSTNCDRVVATEQTLVLDDVERDAPEMADRSGNAEWGISCYLGAPVFVGDDVYGSFCFYDMESRSREFSDWEVTFVNLLSNWVGYELERQRQNERLETFAGMVAHELRNPLHIAQLYHERAADGDEAAAEEVATALERIEEIIDVVLVTARSEDSVIDWEAVELATAAAEAWANVTAGESDLEIETDRTVETDPIHLQHLLQNLFKNAVEHGSTSNRPQDDDVHQTESDAAHQNAQRSEDAVEHGSTSPRSQAQEDAVEHADSGVTVTVGSLPSGFYVADDGPGIPAEERASVFDAGYTTDEDGIGLGLTFVKQLADTYDWECRVTESDAGGTRFEFTGVDIVGE</sequence>
<evidence type="ECO:0000256" key="2">
    <source>
        <dbReference type="ARBA" id="ARBA00012438"/>
    </source>
</evidence>
<dbReference type="SUPFAM" id="SSF55785">
    <property type="entry name" value="PYP-like sensor domain (PAS domain)"/>
    <property type="match status" value="1"/>
</dbReference>
<dbReference type="Gene3D" id="3.30.450.40">
    <property type="match status" value="1"/>
</dbReference>
<dbReference type="InterPro" id="IPR035965">
    <property type="entry name" value="PAS-like_dom_sf"/>
</dbReference>
<evidence type="ECO:0000259" key="9">
    <source>
        <dbReference type="PROSITE" id="PS50112"/>
    </source>
</evidence>
<keyword evidence="5" id="KW-0418">Kinase</keyword>
<evidence type="ECO:0000256" key="1">
    <source>
        <dbReference type="ARBA" id="ARBA00000085"/>
    </source>
</evidence>
<dbReference type="InterPro" id="IPR000014">
    <property type="entry name" value="PAS"/>
</dbReference>
<dbReference type="GO" id="GO:0004673">
    <property type="term" value="F:protein histidine kinase activity"/>
    <property type="evidence" value="ECO:0007669"/>
    <property type="project" value="UniProtKB-EC"/>
</dbReference>
<name>A0ABD5Q3Q2_9EURY</name>
<organism evidence="10 11">
    <name type="scientific">Halorussus aquaticus</name>
    <dbReference type="NCBI Taxonomy" id="2953748"/>
    <lineage>
        <taxon>Archaea</taxon>
        <taxon>Methanobacteriati</taxon>
        <taxon>Methanobacteriota</taxon>
        <taxon>Stenosarchaea group</taxon>
        <taxon>Halobacteria</taxon>
        <taxon>Halobacteriales</taxon>
        <taxon>Haladaptataceae</taxon>
        <taxon>Halorussus</taxon>
    </lineage>
</organism>
<evidence type="ECO:0000256" key="5">
    <source>
        <dbReference type="ARBA" id="ARBA00022777"/>
    </source>
</evidence>
<evidence type="ECO:0000256" key="7">
    <source>
        <dbReference type="SAM" id="MobiDB-lite"/>
    </source>
</evidence>
<dbReference type="PRINTS" id="PR00344">
    <property type="entry name" value="BCTRLSENSOR"/>
</dbReference>
<dbReference type="SUPFAM" id="SSF47384">
    <property type="entry name" value="Homodimeric domain of signal transducing histidine kinase"/>
    <property type="match status" value="1"/>
</dbReference>
<dbReference type="Gene3D" id="3.30.565.10">
    <property type="entry name" value="Histidine kinase-like ATPase, C-terminal domain"/>
    <property type="match status" value="1"/>
</dbReference>